<dbReference type="EMBL" id="VDEP01000373">
    <property type="protein sequence ID" value="KAA1093721.1"/>
    <property type="molecule type" value="Genomic_DNA"/>
</dbReference>
<evidence type="ECO:0000313" key="7">
    <source>
        <dbReference type="Proteomes" id="UP000325313"/>
    </source>
</evidence>
<gene>
    <name evidence="4" type="ORF">PGT21_008766</name>
    <name evidence="5" type="ORF">PGTUg99_023252</name>
</gene>
<keyword evidence="2" id="KW-0812">Transmembrane</keyword>
<evidence type="ECO:0000313" key="4">
    <source>
        <dbReference type="EMBL" id="KAA1092624.1"/>
    </source>
</evidence>
<dbReference type="PANTHER" id="PTHR21377">
    <property type="entry name" value="PROTEIN FAM210B, MITOCHONDRIAL"/>
    <property type="match status" value="1"/>
</dbReference>
<dbReference type="PANTHER" id="PTHR21377:SF0">
    <property type="entry name" value="PROTEIN FAM210B, MITOCHONDRIAL"/>
    <property type="match status" value="1"/>
</dbReference>
<dbReference type="GO" id="GO:0005739">
    <property type="term" value="C:mitochondrion"/>
    <property type="evidence" value="ECO:0007669"/>
    <property type="project" value="TreeGrafter"/>
</dbReference>
<sequence length="230" mass="25727">MVPAALFQKDSLNQKSYEYQHIHRDPSDSSRLRASKFSNPTSVLSSSSPSSVSANTSIDQHPKTLPSDYSLGNLFCKSTTAQDDLHQKGEKSPSFRTEEPTARVGLFGKIRQLTKLYGSAALIVYGLIGGVDFGFSFMMIYLIGAEHVRKAEDWVREQVHWKRAHDSLSTTSVPGGSEIDSDMLWTSAVVAYTIHKTILLPLRILLTAWITPPIVRHLRKRGWKIGRNLE</sequence>
<feature type="domain" description="DUF1279" evidence="3">
    <location>
        <begin position="109"/>
        <end position="212"/>
    </location>
</feature>
<feature type="compositionally biased region" description="Basic and acidic residues" evidence="1">
    <location>
        <begin position="22"/>
        <end position="31"/>
    </location>
</feature>
<dbReference type="EMBL" id="VSWC01000080">
    <property type="protein sequence ID" value="KAA1092624.1"/>
    <property type="molecule type" value="Genomic_DNA"/>
</dbReference>
<feature type="compositionally biased region" description="Low complexity" evidence="1">
    <location>
        <begin position="38"/>
        <end position="57"/>
    </location>
</feature>
<evidence type="ECO:0000313" key="5">
    <source>
        <dbReference type="EMBL" id="KAA1093721.1"/>
    </source>
</evidence>
<dbReference type="Proteomes" id="UP000325313">
    <property type="component" value="Unassembled WGS sequence"/>
</dbReference>
<dbReference type="InterPro" id="IPR009688">
    <property type="entry name" value="FAM210A/B-like_dom"/>
</dbReference>
<organism evidence="4 6">
    <name type="scientific">Puccinia graminis f. sp. tritici</name>
    <dbReference type="NCBI Taxonomy" id="56615"/>
    <lineage>
        <taxon>Eukaryota</taxon>
        <taxon>Fungi</taxon>
        <taxon>Dikarya</taxon>
        <taxon>Basidiomycota</taxon>
        <taxon>Pucciniomycotina</taxon>
        <taxon>Pucciniomycetes</taxon>
        <taxon>Pucciniales</taxon>
        <taxon>Pucciniaceae</taxon>
        <taxon>Puccinia</taxon>
    </lineage>
</organism>
<comment type="caution">
    <text evidence="4">The sequence shown here is derived from an EMBL/GenBank/DDBJ whole genome shotgun (WGS) entry which is preliminary data.</text>
</comment>
<keyword evidence="6" id="KW-1185">Reference proteome</keyword>
<dbReference type="Proteomes" id="UP000324748">
    <property type="component" value="Unassembled WGS sequence"/>
</dbReference>
<evidence type="ECO:0000256" key="1">
    <source>
        <dbReference type="SAM" id="MobiDB-lite"/>
    </source>
</evidence>
<keyword evidence="2" id="KW-1133">Transmembrane helix</keyword>
<dbReference type="OrthoDB" id="426386at2759"/>
<feature type="transmembrane region" description="Helical" evidence="2">
    <location>
        <begin position="189"/>
        <end position="211"/>
    </location>
</feature>
<evidence type="ECO:0000259" key="3">
    <source>
        <dbReference type="Pfam" id="PF06916"/>
    </source>
</evidence>
<accession>A0A5B0NVS4</accession>
<dbReference type="Pfam" id="PF06916">
    <property type="entry name" value="FAM210A-B_dom"/>
    <property type="match status" value="1"/>
</dbReference>
<feature type="transmembrane region" description="Helical" evidence="2">
    <location>
        <begin position="116"/>
        <end position="143"/>
    </location>
</feature>
<evidence type="ECO:0000313" key="6">
    <source>
        <dbReference type="Proteomes" id="UP000324748"/>
    </source>
</evidence>
<dbReference type="AlphaFoldDB" id="A0A5B0NVS4"/>
<evidence type="ECO:0000256" key="2">
    <source>
        <dbReference type="SAM" id="Phobius"/>
    </source>
</evidence>
<feature type="region of interest" description="Disordered" evidence="1">
    <location>
        <begin position="22"/>
        <end position="65"/>
    </location>
</feature>
<reference evidence="6 7" key="1">
    <citation type="submission" date="2019-05" db="EMBL/GenBank/DDBJ databases">
        <title>Emergence of the Ug99 lineage of the wheat stem rust pathogen through somatic hybridization.</title>
        <authorList>
            <person name="Li F."/>
            <person name="Upadhyaya N.M."/>
            <person name="Sperschneider J."/>
            <person name="Matny O."/>
            <person name="Nguyen-Phuc H."/>
            <person name="Mago R."/>
            <person name="Raley C."/>
            <person name="Miller M.E."/>
            <person name="Silverstein K.A.T."/>
            <person name="Henningsen E."/>
            <person name="Hirsch C.D."/>
            <person name="Visser B."/>
            <person name="Pretorius Z.A."/>
            <person name="Steffenson B.J."/>
            <person name="Schwessinger B."/>
            <person name="Dodds P.N."/>
            <person name="Figueroa M."/>
        </authorList>
    </citation>
    <scope>NUCLEOTIDE SEQUENCE [LARGE SCALE GENOMIC DNA]</scope>
    <source>
        <strain evidence="4">21-0</strain>
        <strain evidence="5 7">Ug99</strain>
    </source>
</reference>
<name>A0A5B0NVS4_PUCGR</name>
<proteinExistence type="predicted"/>
<keyword evidence="2" id="KW-0472">Membrane</keyword>
<protein>
    <recommendedName>
        <fullName evidence="3">DUF1279 domain-containing protein</fullName>
    </recommendedName>
</protein>
<dbReference type="InterPro" id="IPR045866">
    <property type="entry name" value="FAM210A/B-like"/>
</dbReference>